<dbReference type="FunCoup" id="A0A200QDW9">
    <property type="interactions" value="78"/>
</dbReference>
<dbReference type="PANTHER" id="PTHR34109">
    <property type="entry name" value="BNAUNNG04460D PROTEIN-RELATED"/>
    <property type="match status" value="1"/>
</dbReference>
<evidence type="ECO:0000313" key="3">
    <source>
        <dbReference type="Proteomes" id="UP000195402"/>
    </source>
</evidence>
<accession>A0A200QDW9</accession>
<protein>
    <submittedName>
        <fullName evidence="2">Glyoxalase-like domain</fullName>
    </submittedName>
</protein>
<dbReference type="Proteomes" id="UP000195402">
    <property type="component" value="Unassembled WGS sequence"/>
</dbReference>
<dbReference type="InterPro" id="IPR054576">
    <property type="entry name" value="At5g48480-like_N"/>
</dbReference>
<sequence>MAEGNVTVDLLNGTGADNGSTTKTVNFFSLKPKIVVHGSKAADAIQFYKAAFGAEELAREIHPKRKAEQELPLILCAELKVGSSVFQVCDKVDGSVAPAQGNGHTFCLETDDVEGAVKNAKNAGATVDGEIAEGENACCGARVGMINDPYGNVWLICSVGGKKVCDVEA</sequence>
<dbReference type="EMBL" id="MVGT01002309">
    <property type="protein sequence ID" value="OVA08684.1"/>
    <property type="molecule type" value="Genomic_DNA"/>
</dbReference>
<dbReference type="InParanoid" id="A0A200QDW9"/>
<evidence type="ECO:0000313" key="2">
    <source>
        <dbReference type="EMBL" id="OVA08684.1"/>
    </source>
</evidence>
<keyword evidence="3" id="KW-1185">Reference proteome</keyword>
<organism evidence="2 3">
    <name type="scientific">Macleaya cordata</name>
    <name type="common">Five-seeded plume-poppy</name>
    <name type="synonym">Bocconia cordata</name>
    <dbReference type="NCBI Taxonomy" id="56857"/>
    <lineage>
        <taxon>Eukaryota</taxon>
        <taxon>Viridiplantae</taxon>
        <taxon>Streptophyta</taxon>
        <taxon>Embryophyta</taxon>
        <taxon>Tracheophyta</taxon>
        <taxon>Spermatophyta</taxon>
        <taxon>Magnoliopsida</taxon>
        <taxon>Ranunculales</taxon>
        <taxon>Papaveraceae</taxon>
        <taxon>Papaveroideae</taxon>
        <taxon>Macleaya</taxon>
    </lineage>
</organism>
<dbReference type="Gene3D" id="3.10.180.10">
    <property type="entry name" value="2,3-Dihydroxybiphenyl 1,2-Dioxygenase, domain 1"/>
    <property type="match status" value="1"/>
</dbReference>
<dbReference type="AlphaFoldDB" id="A0A200QDW9"/>
<comment type="caution">
    <text evidence="2">The sequence shown here is derived from an EMBL/GenBank/DDBJ whole genome shotgun (WGS) entry which is preliminary data.</text>
</comment>
<gene>
    <name evidence="2" type="ORF">BVC80_1611g38</name>
</gene>
<name>A0A200QDW9_MACCD</name>
<feature type="domain" description="VOC" evidence="1">
    <location>
        <begin position="30"/>
        <end position="159"/>
    </location>
</feature>
<dbReference type="Pfam" id="PF22650">
    <property type="entry name" value="At5g48480-like_C"/>
    <property type="match status" value="1"/>
</dbReference>
<evidence type="ECO:0000259" key="1">
    <source>
        <dbReference type="PROSITE" id="PS51819"/>
    </source>
</evidence>
<dbReference type="PROSITE" id="PS51819">
    <property type="entry name" value="VOC"/>
    <property type="match status" value="1"/>
</dbReference>
<dbReference type="Pfam" id="PF22656">
    <property type="entry name" value="At5g48480-like_N"/>
    <property type="match status" value="1"/>
</dbReference>
<dbReference type="OMA" id="PKRKADH"/>
<dbReference type="OrthoDB" id="2013034at2759"/>
<proteinExistence type="predicted"/>
<reference evidence="2 3" key="1">
    <citation type="journal article" date="2017" name="Mol. Plant">
        <title>The Genome of Medicinal Plant Macleaya cordata Provides New Insights into Benzylisoquinoline Alkaloids Metabolism.</title>
        <authorList>
            <person name="Liu X."/>
            <person name="Liu Y."/>
            <person name="Huang P."/>
            <person name="Ma Y."/>
            <person name="Qing Z."/>
            <person name="Tang Q."/>
            <person name="Cao H."/>
            <person name="Cheng P."/>
            <person name="Zheng Y."/>
            <person name="Yuan Z."/>
            <person name="Zhou Y."/>
            <person name="Liu J."/>
            <person name="Tang Z."/>
            <person name="Zhuo Y."/>
            <person name="Zhang Y."/>
            <person name="Yu L."/>
            <person name="Huang J."/>
            <person name="Yang P."/>
            <person name="Peng Q."/>
            <person name="Zhang J."/>
            <person name="Jiang W."/>
            <person name="Zhang Z."/>
            <person name="Lin K."/>
            <person name="Ro D.K."/>
            <person name="Chen X."/>
            <person name="Xiong X."/>
            <person name="Shang Y."/>
            <person name="Huang S."/>
            <person name="Zeng J."/>
        </authorList>
    </citation>
    <scope>NUCLEOTIDE SEQUENCE [LARGE SCALE GENOMIC DNA]</scope>
    <source>
        <strain evidence="3">cv. BLH2017</strain>
        <tissue evidence="2">Root</tissue>
    </source>
</reference>
<dbReference type="SUPFAM" id="SSF54593">
    <property type="entry name" value="Glyoxalase/Bleomycin resistance protein/Dihydroxybiphenyl dioxygenase"/>
    <property type="match status" value="1"/>
</dbReference>
<dbReference type="PANTHER" id="PTHR34109:SF1">
    <property type="entry name" value="VOC DOMAIN-CONTAINING PROTEIN"/>
    <property type="match status" value="1"/>
</dbReference>
<dbReference type="CDD" id="cd07246">
    <property type="entry name" value="VOC_like"/>
    <property type="match status" value="1"/>
</dbReference>
<dbReference type="STRING" id="56857.A0A200QDW9"/>
<dbReference type="InterPro" id="IPR037523">
    <property type="entry name" value="VOC_core"/>
</dbReference>
<dbReference type="InterPro" id="IPR054575">
    <property type="entry name" value="At5g48480-like_C"/>
</dbReference>
<dbReference type="InterPro" id="IPR029068">
    <property type="entry name" value="Glyas_Bleomycin-R_OHBP_Dase"/>
</dbReference>